<dbReference type="InterPro" id="IPR032710">
    <property type="entry name" value="NTF2-like_dom_sf"/>
</dbReference>
<protein>
    <recommendedName>
        <fullName evidence="3">SnoaL-like domain-containing protein</fullName>
    </recommendedName>
</protein>
<dbReference type="RefSeq" id="WP_343962869.1">
    <property type="nucleotide sequence ID" value="NZ_BAAAGK010000013.1"/>
</dbReference>
<dbReference type="Gene3D" id="3.10.450.50">
    <property type="match status" value="1"/>
</dbReference>
<sequence>MSSTPQEIFERYVWAGMTGNAVAPAEMFTADGVFEAPLVPAGCAFPGLLAGREAIRDGMAAYYERPVDAGRTVNMDRSPVRAARRRRPGPE</sequence>
<proteinExistence type="predicted"/>
<accession>A0ABW2TDP6</accession>
<name>A0ABW2TDP6_9ACTN</name>
<evidence type="ECO:0000313" key="1">
    <source>
        <dbReference type="EMBL" id="MFC7606559.1"/>
    </source>
</evidence>
<dbReference type="SUPFAM" id="SSF54427">
    <property type="entry name" value="NTF2-like"/>
    <property type="match status" value="1"/>
</dbReference>
<comment type="caution">
    <text evidence="1">The sequence shown here is derived from an EMBL/GenBank/DDBJ whole genome shotgun (WGS) entry which is preliminary data.</text>
</comment>
<gene>
    <name evidence="1" type="ORF">ACFQVD_41335</name>
</gene>
<keyword evidence="2" id="KW-1185">Reference proteome</keyword>
<dbReference type="Proteomes" id="UP001596514">
    <property type="component" value="Unassembled WGS sequence"/>
</dbReference>
<organism evidence="1 2">
    <name type="scientific">Streptosporangium amethystogenes subsp. fukuiense</name>
    <dbReference type="NCBI Taxonomy" id="698418"/>
    <lineage>
        <taxon>Bacteria</taxon>
        <taxon>Bacillati</taxon>
        <taxon>Actinomycetota</taxon>
        <taxon>Actinomycetes</taxon>
        <taxon>Streptosporangiales</taxon>
        <taxon>Streptosporangiaceae</taxon>
        <taxon>Streptosporangium</taxon>
    </lineage>
</organism>
<dbReference type="EMBL" id="JBHTEE010000001">
    <property type="protein sequence ID" value="MFC7606559.1"/>
    <property type="molecule type" value="Genomic_DNA"/>
</dbReference>
<evidence type="ECO:0000313" key="2">
    <source>
        <dbReference type="Proteomes" id="UP001596514"/>
    </source>
</evidence>
<reference evidence="2" key="1">
    <citation type="journal article" date="2019" name="Int. J. Syst. Evol. Microbiol.">
        <title>The Global Catalogue of Microorganisms (GCM) 10K type strain sequencing project: providing services to taxonomists for standard genome sequencing and annotation.</title>
        <authorList>
            <consortium name="The Broad Institute Genomics Platform"/>
            <consortium name="The Broad Institute Genome Sequencing Center for Infectious Disease"/>
            <person name="Wu L."/>
            <person name="Ma J."/>
        </authorList>
    </citation>
    <scope>NUCLEOTIDE SEQUENCE [LARGE SCALE GENOMIC DNA]</scope>
    <source>
        <strain evidence="2">JCM 10083</strain>
    </source>
</reference>
<evidence type="ECO:0008006" key="3">
    <source>
        <dbReference type="Google" id="ProtNLM"/>
    </source>
</evidence>